<dbReference type="InterPro" id="IPR036271">
    <property type="entry name" value="Tet_transcr_reg_TetR-rel_C_sf"/>
</dbReference>
<protein>
    <submittedName>
        <fullName evidence="5">TetR family transcriptional regulator</fullName>
    </submittedName>
</protein>
<dbReference type="Proteomes" id="UP000004622">
    <property type="component" value="Unassembled WGS sequence"/>
</dbReference>
<organism evidence="5 6">
    <name type="scientific">Nitratireductor aquibiodomus RA22</name>
    <dbReference type="NCBI Taxonomy" id="1189611"/>
    <lineage>
        <taxon>Bacteria</taxon>
        <taxon>Pseudomonadati</taxon>
        <taxon>Pseudomonadota</taxon>
        <taxon>Alphaproteobacteria</taxon>
        <taxon>Hyphomicrobiales</taxon>
        <taxon>Phyllobacteriaceae</taxon>
        <taxon>Nitratireductor</taxon>
    </lineage>
</organism>
<dbReference type="PROSITE" id="PS01081">
    <property type="entry name" value="HTH_TETR_1"/>
    <property type="match status" value="1"/>
</dbReference>
<reference evidence="5 6" key="1">
    <citation type="journal article" date="2012" name="J. Bacteriol.">
        <title>Genome Sequence of Nitratireductor aquibiodomus Strain RA22.</title>
        <authorList>
            <person name="Singh A."/>
            <person name="Jangir P.K."/>
            <person name="Kumari C."/>
            <person name="Sharma R."/>
        </authorList>
    </citation>
    <scope>NUCLEOTIDE SEQUENCE [LARGE SCALE GENOMIC DNA]</scope>
    <source>
        <strain evidence="5 6">RA22</strain>
    </source>
</reference>
<sequence>MNAAEILFLDKGIAPTTVEQITAGADVAKGTFYLHFSSKEDVHAALGQRFVRMFVADLEKALARASDAGWNDRLAVWVKTAASGFLNKGPLVDMLFHAHPRPPEGEANPITDHLRALLEAGQHAGAWSLDDPQFTAVFLFGGLHGAVDDVLLGRKRVGLARMILRLQRHFSRGVGLPEA</sequence>
<feature type="domain" description="HTH tetR-type" evidence="4">
    <location>
        <begin position="1"/>
        <end position="54"/>
    </location>
</feature>
<keyword evidence="1" id="KW-0175">Coiled coil</keyword>
<dbReference type="InterPro" id="IPR009057">
    <property type="entry name" value="Homeodomain-like_sf"/>
</dbReference>
<evidence type="ECO:0000256" key="1">
    <source>
        <dbReference type="ARBA" id="ARBA00023054"/>
    </source>
</evidence>
<dbReference type="Pfam" id="PF00440">
    <property type="entry name" value="TetR_N"/>
    <property type="match status" value="1"/>
</dbReference>
<feature type="DNA-binding region" description="H-T-H motif" evidence="3">
    <location>
        <begin position="17"/>
        <end position="36"/>
    </location>
</feature>
<dbReference type="AlphaFoldDB" id="I5BVC6"/>
<dbReference type="SUPFAM" id="SSF48498">
    <property type="entry name" value="Tetracyclin repressor-like, C-terminal domain"/>
    <property type="match status" value="1"/>
</dbReference>
<gene>
    <name evidence="5" type="ORF">A33O_15166</name>
</gene>
<comment type="caution">
    <text evidence="5">The sequence shown here is derived from an EMBL/GenBank/DDBJ whole genome shotgun (WGS) entry which is preliminary data.</text>
</comment>
<name>I5BVC6_9HYPH</name>
<evidence type="ECO:0000313" key="6">
    <source>
        <dbReference type="Proteomes" id="UP000004622"/>
    </source>
</evidence>
<dbReference type="InterPro" id="IPR050109">
    <property type="entry name" value="HTH-type_TetR-like_transc_reg"/>
</dbReference>
<proteinExistence type="predicted"/>
<dbReference type="PATRIC" id="fig|1189611.3.peg.3066"/>
<dbReference type="Gene3D" id="1.10.357.10">
    <property type="entry name" value="Tetracycline Repressor, domain 2"/>
    <property type="match status" value="1"/>
</dbReference>
<evidence type="ECO:0000259" key="4">
    <source>
        <dbReference type="PROSITE" id="PS50977"/>
    </source>
</evidence>
<dbReference type="GO" id="GO:0003700">
    <property type="term" value="F:DNA-binding transcription factor activity"/>
    <property type="evidence" value="ECO:0007669"/>
    <property type="project" value="TreeGrafter"/>
</dbReference>
<dbReference type="GO" id="GO:0000976">
    <property type="term" value="F:transcription cis-regulatory region binding"/>
    <property type="evidence" value="ECO:0007669"/>
    <property type="project" value="TreeGrafter"/>
</dbReference>
<evidence type="ECO:0000256" key="3">
    <source>
        <dbReference type="PROSITE-ProRule" id="PRU00335"/>
    </source>
</evidence>
<evidence type="ECO:0000313" key="5">
    <source>
        <dbReference type="EMBL" id="EIM73528.1"/>
    </source>
</evidence>
<dbReference type="InterPro" id="IPR001647">
    <property type="entry name" value="HTH_TetR"/>
</dbReference>
<dbReference type="PANTHER" id="PTHR30055">
    <property type="entry name" value="HTH-TYPE TRANSCRIPTIONAL REGULATOR RUTR"/>
    <property type="match status" value="1"/>
</dbReference>
<dbReference type="SUPFAM" id="SSF46689">
    <property type="entry name" value="Homeodomain-like"/>
    <property type="match status" value="1"/>
</dbReference>
<accession>I5BVC6</accession>
<dbReference type="PROSITE" id="PS50977">
    <property type="entry name" value="HTH_TETR_2"/>
    <property type="match status" value="1"/>
</dbReference>
<dbReference type="EMBL" id="AJXZ01000038">
    <property type="protein sequence ID" value="EIM73528.1"/>
    <property type="molecule type" value="Genomic_DNA"/>
</dbReference>
<keyword evidence="2 3" id="KW-0238">DNA-binding</keyword>
<evidence type="ECO:0000256" key="2">
    <source>
        <dbReference type="ARBA" id="ARBA00023125"/>
    </source>
</evidence>
<dbReference type="InterPro" id="IPR023772">
    <property type="entry name" value="DNA-bd_HTH_TetR-type_CS"/>
</dbReference>
<dbReference type="PANTHER" id="PTHR30055:SF183">
    <property type="entry name" value="NUCLEOID OCCLUSION FACTOR SLMA"/>
    <property type="match status" value="1"/>
</dbReference>